<dbReference type="GO" id="GO:0005886">
    <property type="term" value="C:plasma membrane"/>
    <property type="evidence" value="ECO:0007669"/>
    <property type="project" value="TreeGrafter"/>
</dbReference>
<feature type="region of interest" description="Domain IV, binds dsDNA" evidence="8">
    <location>
        <begin position="341"/>
        <end position="462"/>
    </location>
</feature>
<dbReference type="Pfam" id="PF11638">
    <property type="entry name" value="DnaA_N"/>
    <property type="match status" value="1"/>
</dbReference>
<dbReference type="Pfam" id="PF08299">
    <property type="entry name" value="Bac_DnaA_C"/>
    <property type="match status" value="1"/>
</dbReference>
<dbReference type="Gene3D" id="3.30.300.180">
    <property type="match status" value="1"/>
</dbReference>
<dbReference type="PRINTS" id="PR00051">
    <property type="entry name" value="DNAA"/>
</dbReference>
<evidence type="ECO:0000256" key="10">
    <source>
        <dbReference type="RuleBase" id="RU000577"/>
    </source>
</evidence>
<evidence type="ECO:0000313" key="14">
    <source>
        <dbReference type="EMBL" id="ETR69075.1"/>
    </source>
</evidence>
<evidence type="ECO:0000256" key="2">
    <source>
        <dbReference type="ARBA" id="ARBA00022490"/>
    </source>
</evidence>
<evidence type="ECO:0000256" key="5">
    <source>
        <dbReference type="ARBA" id="ARBA00022840"/>
    </source>
</evidence>
<keyword evidence="4 8" id="KW-0547">Nucleotide-binding</keyword>
<dbReference type="Proteomes" id="UP000189670">
    <property type="component" value="Unassembled WGS sequence"/>
</dbReference>
<dbReference type="EMBL" id="ATBP01000746">
    <property type="protein sequence ID" value="ETR69075.1"/>
    <property type="molecule type" value="Genomic_DNA"/>
</dbReference>
<evidence type="ECO:0000256" key="1">
    <source>
        <dbReference type="ARBA" id="ARBA00006583"/>
    </source>
</evidence>
<dbReference type="GO" id="GO:0006275">
    <property type="term" value="P:regulation of DNA replication"/>
    <property type="evidence" value="ECO:0007669"/>
    <property type="project" value="UniProtKB-UniRule"/>
</dbReference>
<dbReference type="CDD" id="cd06571">
    <property type="entry name" value="Bac_DnaA_C"/>
    <property type="match status" value="1"/>
</dbReference>
<feature type="domain" description="AAA+ ATPase" evidence="12">
    <location>
        <begin position="156"/>
        <end position="288"/>
    </location>
</feature>
<evidence type="ECO:0000256" key="11">
    <source>
        <dbReference type="RuleBase" id="RU004227"/>
    </source>
</evidence>
<keyword evidence="7 8" id="KW-0238">DNA-binding</keyword>
<dbReference type="GO" id="GO:0006270">
    <property type="term" value="P:DNA replication initiation"/>
    <property type="evidence" value="ECO:0007669"/>
    <property type="project" value="UniProtKB-UniRule"/>
</dbReference>
<evidence type="ECO:0000256" key="7">
    <source>
        <dbReference type="ARBA" id="ARBA00023125"/>
    </source>
</evidence>
<reference evidence="15" key="1">
    <citation type="submission" date="2012-11" db="EMBL/GenBank/DDBJ databases">
        <authorList>
            <person name="Lucero-Rivera Y.E."/>
            <person name="Tovar-Ramirez D."/>
        </authorList>
    </citation>
    <scope>NUCLEOTIDE SEQUENCE [LARGE SCALE GENOMIC DNA]</scope>
    <source>
        <strain evidence="15">Araruama</strain>
    </source>
</reference>
<dbReference type="Gene3D" id="3.40.50.300">
    <property type="entry name" value="P-loop containing nucleotide triphosphate hydrolases"/>
    <property type="match status" value="1"/>
</dbReference>
<dbReference type="InterPro" id="IPR027417">
    <property type="entry name" value="P-loop_NTPase"/>
</dbReference>
<evidence type="ECO:0000259" key="13">
    <source>
        <dbReference type="SMART" id="SM00760"/>
    </source>
</evidence>
<dbReference type="InterPro" id="IPR013159">
    <property type="entry name" value="DnaA_C"/>
</dbReference>
<feature type="binding site" evidence="8">
    <location>
        <position position="167"/>
    </location>
    <ligand>
        <name>ATP</name>
        <dbReference type="ChEBI" id="CHEBI:30616"/>
    </ligand>
</feature>
<keyword evidence="2 8" id="KW-0963">Cytoplasm</keyword>
<dbReference type="InterPro" id="IPR010921">
    <property type="entry name" value="Trp_repressor/repl_initiator"/>
</dbReference>
<dbReference type="SMART" id="SM00382">
    <property type="entry name" value="AAA"/>
    <property type="match status" value="1"/>
</dbReference>
<comment type="domain">
    <text evidence="8">Domain I is involved in oligomerization and binding regulators, domain II is flexibile and of varying length in different bacteria, domain III forms the AAA+ region, while domain IV binds dsDNA.</text>
</comment>
<keyword evidence="3 8" id="KW-0235">DNA replication</keyword>
<dbReference type="InterPro" id="IPR024633">
    <property type="entry name" value="DnaA_N_dom"/>
</dbReference>
<evidence type="ECO:0000256" key="3">
    <source>
        <dbReference type="ARBA" id="ARBA00022705"/>
    </source>
</evidence>
<protein>
    <recommendedName>
        <fullName evidence="8 9">Chromosomal replication initiator protein DnaA</fullName>
    </recommendedName>
</protein>
<sequence>MSDIWTTAKQSMKAQLPGHTYRMWIDNLQWVESDGDKIVLGCGNSFSRNWINQRYLGIISDALESVTGTPVSVRIDIAEAPKKKPLKKKNYQQAKSPAATQIPVSNKQMSLPNIHKPSTAGRIFQKGFTFDQFVVGKSNEFAYNASLSVATDKKLAGNHLYIVSKTGLGKSHLSQAIGHQIVDLMPQKRIYYVTAENFANEMIQALQKKQMNQFKEKYRKICDVFILEDIHFLSGKDHTQDELSYTLDSLLGVDKKIIFTSTYAPNEIPKLHDNLSSRLSSGLITQIDSPDYETRFRILQNKAAMNGYVLPEEVNHYLATELTKNVRQLESALIGVAARSSLMGNQIDLKLAEAVIGNICQQQKEVTIDTVKKLVCKHYKVSGDEIISKSRKKAIVIPRQISMYLCRKYTDHSLGEIGKSFRRHHATAFHSVTAIEKKMKQNSNIKRQVLYLCDRLDGDFSE</sequence>
<name>A0A1V1P2W2_9BACT</name>
<accession>A0A1V1P2W2</accession>
<evidence type="ECO:0000256" key="9">
    <source>
        <dbReference type="NCBIfam" id="TIGR00362"/>
    </source>
</evidence>
<dbReference type="InterPro" id="IPR038454">
    <property type="entry name" value="DnaA_N_sf"/>
</dbReference>
<feature type="binding site" evidence="8">
    <location>
        <position position="171"/>
    </location>
    <ligand>
        <name>ATP</name>
        <dbReference type="ChEBI" id="CHEBI:30616"/>
    </ligand>
</feature>
<dbReference type="GO" id="GO:0003688">
    <property type="term" value="F:DNA replication origin binding"/>
    <property type="evidence" value="ECO:0007669"/>
    <property type="project" value="UniProtKB-UniRule"/>
</dbReference>
<dbReference type="InterPro" id="IPR003593">
    <property type="entry name" value="AAA+_ATPase"/>
</dbReference>
<dbReference type="GO" id="GO:0008289">
    <property type="term" value="F:lipid binding"/>
    <property type="evidence" value="ECO:0007669"/>
    <property type="project" value="UniProtKB-KW"/>
</dbReference>
<comment type="caution">
    <text evidence="14">The sequence shown here is derived from an EMBL/GenBank/DDBJ whole genome shotgun (WGS) entry which is preliminary data.</text>
</comment>
<evidence type="ECO:0000256" key="6">
    <source>
        <dbReference type="ARBA" id="ARBA00023121"/>
    </source>
</evidence>
<proteinExistence type="inferred from homology"/>
<comment type="subunit">
    <text evidence="8">Oligomerizes as a right-handed, spiral filament on DNA at oriC.</text>
</comment>
<dbReference type="PANTHER" id="PTHR30050:SF2">
    <property type="entry name" value="CHROMOSOMAL REPLICATION INITIATOR PROTEIN DNAA"/>
    <property type="match status" value="1"/>
</dbReference>
<dbReference type="Gene3D" id="1.10.1750.10">
    <property type="match status" value="1"/>
</dbReference>
<dbReference type="InterPro" id="IPR020591">
    <property type="entry name" value="Chromosome_initiator_DnaA-like"/>
</dbReference>
<feature type="region of interest" description="Domain I, interacts with DnaA modulators" evidence="8">
    <location>
        <begin position="1"/>
        <end position="95"/>
    </location>
</feature>
<gene>
    <name evidence="8" type="primary">dnaA</name>
    <name evidence="14" type="ORF">OMM_04174</name>
</gene>
<dbReference type="Pfam" id="PF00308">
    <property type="entry name" value="Bac_DnaA"/>
    <property type="match status" value="1"/>
</dbReference>
<comment type="caution">
    <text evidence="8">Lacks conserved residue(s) required for the propagation of feature annotation.</text>
</comment>
<dbReference type="InterPro" id="IPR013317">
    <property type="entry name" value="DnaA_dom"/>
</dbReference>
<dbReference type="HAMAP" id="MF_00377">
    <property type="entry name" value="DnaA_bact"/>
    <property type="match status" value="1"/>
</dbReference>
<dbReference type="GO" id="GO:0005737">
    <property type="term" value="C:cytoplasm"/>
    <property type="evidence" value="ECO:0007669"/>
    <property type="project" value="UniProtKB-SubCell"/>
</dbReference>
<comment type="subcellular location">
    <subcellularLocation>
        <location evidence="8">Cytoplasm</location>
    </subcellularLocation>
</comment>
<feature type="binding site" evidence="8">
    <location>
        <position position="170"/>
    </location>
    <ligand>
        <name>ATP</name>
        <dbReference type="ChEBI" id="CHEBI:30616"/>
    </ligand>
</feature>
<dbReference type="Gene3D" id="1.10.8.60">
    <property type="match status" value="1"/>
</dbReference>
<dbReference type="SMART" id="SM00760">
    <property type="entry name" value="Bac_DnaA_C"/>
    <property type="match status" value="1"/>
</dbReference>
<feature type="binding site" evidence="8">
    <location>
        <position position="169"/>
    </location>
    <ligand>
        <name>ATP</name>
        <dbReference type="ChEBI" id="CHEBI:30616"/>
    </ligand>
</feature>
<dbReference type="InterPro" id="IPR001957">
    <property type="entry name" value="Chromosome_initiator_DnaA"/>
</dbReference>
<evidence type="ECO:0000259" key="12">
    <source>
        <dbReference type="SMART" id="SM00382"/>
    </source>
</evidence>
<comment type="function">
    <text evidence="8 10">Plays an essential role in the initiation and regulation of chromosomal replication. ATP-DnaA binds to the origin of replication (oriC) to initiate formation of the DNA replication initiation complex once per cell cycle. Binds the DnaA box (a 9 base pair repeat at the origin) and separates the double-stranded (ds)DNA. Forms a right-handed helical filament on oriC DNA; dsDNA binds to the exterior of the filament while single-stranded (ss)DNA is stabiized in the filament's interior. The ATP-DnaA-oriC complex binds and stabilizes one strand of the AT-rich DNA unwinding element (DUE), permitting loading of DNA polymerase. After initiation quickly degrades to an ADP-DnaA complex that is not apt for DNA replication. Binds acidic phospholipids.</text>
</comment>
<keyword evidence="6 8" id="KW-0446">Lipid-binding</keyword>
<dbReference type="SUPFAM" id="SSF52540">
    <property type="entry name" value="P-loop containing nucleoside triphosphate hydrolases"/>
    <property type="match status" value="1"/>
</dbReference>
<feature type="domain" description="Chromosomal replication initiator DnaA C-terminal" evidence="13">
    <location>
        <begin position="367"/>
        <end position="435"/>
    </location>
</feature>
<dbReference type="SUPFAM" id="SSF48295">
    <property type="entry name" value="TrpR-like"/>
    <property type="match status" value="1"/>
</dbReference>
<dbReference type="AlphaFoldDB" id="A0A1V1P2W2"/>
<comment type="similarity">
    <text evidence="1 8 11">Belongs to the DnaA family.</text>
</comment>
<dbReference type="CDD" id="cd00009">
    <property type="entry name" value="AAA"/>
    <property type="match status" value="1"/>
</dbReference>
<organism evidence="14 15">
    <name type="scientific">Candidatus Magnetoglobus multicellularis str. Araruama</name>
    <dbReference type="NCBI Taxonomy" id="890399"/>
    <lineage>
        <taxon>Bacteria</taxon>
        <taxon>Pseudomonadati</taxon>
        <taxon>Thermodesulfobacteriota</taxon>
        <taxon>Desulfobacteria</taxon>
        <taxon>Desulfobacterales</taxon>
        <taxon>Desulfobacteraceae</taxon>
        <taxon>Candidatus Magnetoglobus</taxon>
    </lineage>
</organism>
<evidence type="ECO:0000256" key="8">
    <source>
        <dbReference type="HAMAP-Rule" id="MF_00377"/>
    </source>
</evidence>
<evidence type="ECO:0000256" key="4">
    <source>
        <dbReference type="ARBA" id="ARBA00022741"/>
    </source>
</evidence>
<dbReference type="PANTHER" id="PTHR30050">
    <property type="entry name" value="CHROMOSOMAL REPLICATION INITIATOR PROTEIN DNAA"/>
    <property type="match status" value="1"/>
</dbReference>
<dbReference type="GO" id="GO:0005524">
    <property type="term" value="F:ATP binding"/>
    <property type="evidence" value="ECO:0007669"/>
    <property type="project" value="UniProtKB-UniRule"/>
</dbReference>
<dbReference type="NCBIfam" id="TIGR00362">
    <property type="entry name" value="DnaA"/>
    <property type="match status" value="1"/>
</dbReference>
<keyword evidence="5 8" id="KW-0067">ATP-binding</keyword>
<evidence type="ECO:0000313" key="15">
    <source>
        <dbReference type="Proteomes" id="UP000189670"/>
    </source>
</evidence>